<keyword evidence="16" id="KW-1185">Reference proteome</keyword>
<comment type="catalytic activity">
    <reaction evidence="10">
        <text>L-methionine + ATP + H2O = S-adenosyl-L-methionine + phosphate + diphosphate</text>
        <dbReference type="Rhea" id="RHEA:21080"/>
        <dbReference type="ChEBI" id="CHEBI:15377"/>
        <dbReference type="ChEBI" id="CHEBI:30616"/>
        <dbReference type="ChEBI" id="CHEBI:33019"/>
        <dbReference type="ChEBI" id="CHEBI:43474"/>
        <dbReference type="ChEBI" id="CHEBI:57844"/>
        <dbReference type="ChEBI" id="CHEBI:59789"/>
        <dbReference type="EC" id="2.5.1.6"/>
    </reaction>
</comment>
<proteinExistence type="inferred from homology"/>
<dbReference type="CDD" id="cd18079">
    <property type="entry name" value="S-AdoMet_synt"/>
    <property type="match status" value="1"/>
</dbReference>
<feature type="domain" description="S-adenosylmethionine synthetase N-terminal" evidence="12">
    <location>
        <begin position="38"/>
        <end position="100"/>
    </location>
</feature>
<name>A0ABR1TSZ2_9PEZI</name>
<dbReference type="PANTHER" id="PTHR11964">
    <property type="entry name" value="S-ADENOSYLMETHIONINE SYNTHETASE"/>
    <property type="match status" value="1"/>
</dbReference>
<comment type="cofactor">
    <cofactor evidence="10">
        <name>K(+)</name>
        <dbReference type="ChEBI" id="CHEBI:29103"/>
    </cofactor>
    <text evidence="10">Binds 1 potassium ion per subunit. The potassium ion interacts primarily with the substrate.</text>
</comment>
<feature type="domain" description="S-adenosylmethionine synthetase C-terminal" evidence="14">
    <location>
        <begin position="237"/>
        <end position="374"/>
    </location>
</feature>
<feature type="domain" description="S-adenosylmethionine synthetase central" evidence="13">
    <location>
        <begin position="115"/>
        <end position="235"/>
    </location>
</feature>
<comment type="caution">
    <text evidence="15">The sequence shown here is derived from an EMBL/GenBank/DDBJ whole genome shotgun (WGS) entry which is preliminary data.</text>
</comment>
<dbReference type="RefSeq" id="XP_066711941.1">
    <property type="nucleotide sequence ID" value="XM_066862831.1"/>
</dbReference>
<dbReference type="Pfam" id="PF02772">
    <property type="entry name" value="S-AdoMet_synt_M"/>
    <property type="match status" value="1"/>
</dbReference>
<organism evidence="15 16">
    <name type="scientific">Apiospora phragmitis</name>
    <dbReference type="NCBI Taxonomy" id="2905665"/>
    <lineage>
        <taxon>Eukaryota</taxon>
        <taxon>Fungi</taxon>
        <taxon>Dikarya</taxon>
        <taxon>Ascomycota</taxon>
        <taxon>Pezizomycotina</taxon>
        <taxon>Sordariomycetes</taxon>
        <taxon>Xylariomycetidae</taxon>
        <taxon>Amphisphaeriales</taxon>
        <taxon>Apiosporaceae</taxon>
        <taxon>Apiospora</taxon>
    </lineage>
</organism>
<keyword evidence="7 10" id="KW-0067">ATP-binding</keyword>
<evidence type="ECO:0000256" key="1">
    <source>
        <dbReference type="ARBA" id="ARBA00005224"/>
    </source>
</evidence>
<dbReference type="InterPro" id="IPR022631">
    <property type="entry name" value="ADOMET_SYNTHASE_CS"/>
</dbReference>
<evidence type="ECO:0000259" key="14">
    <source>
        <dbReference type="Pfam" id="PF02773"/>
    </source>
</evidence>
<dbReference type="InterPro" id="IPR022636">
    <property type="entry name" value="S-AdoMet_synthetase_sfam"/>
</dbReference>
<accession>A0ABR1TSZ2</accession>
<keyword evidence="9 10" id="KW-0630">Potassium</keyword>
<dbReference type="PROSITE" id="PS00377">
    <property type="entry name" value="ADOMET_SYNTHASE_2"/>
    <property type="match status" value="1"/>
</dbReference>
<keyword evidence="5 10" id="KW-0479">Metal-binding</keyword>
<evidence type="ECO:0000256" key="3">
    <source>
        <dbReference type="ARBA" id="ARBA00022563"/>
    </source>
</evidence>
<dbReference type="Pfam" id="PF00438">
    <property type="entry name" value="S-AdoMet_synt_N"/>
    <property type="match status" value="1"/>
</dbReference>
<evidence type="ECO:0000256" key="9">
    <source>
        <dbReference type="ARBA" id="ARBA00022958"/>
    </source>
</evidence>
<dbReference type="GeneID" id="92095894"/>
<comment type="function">
    <text evidence="10">Catalyzes the formation of S-adenosylmethionine from methionine and ATP.</text>
</comment>
<evidence type="ECO:0000313" key="16">
    <source>
        <dbReference type="Proteomes" id="UP001480595"/>
    </source>
</evidence>
<gene>
    <name evidence="15" type="ORF">PG994_011422</name>
</gene>
<keyword evidence="8 10" id="KW-0460">Magnesium</keyword>
<evidence type="ECO:0000313" key="15">
    <source>
        <dbReference type="EMBL" id="KAK8049692.1"/>
    </source>
</evidence>
<dbReference type="InterPro" id="IPR022629">
    <property type="entry name" value="S-AdoMet_synt_central"/>
</dbReference>
<evidence type="ECO:0000256" key="11">
    <source>
        <dbReference type="RuleBase" id="RU004462"/>
    </source>
</evidence>
<dbReference type="SUPFAM" id="SSF55973">
    <property type="entry name" value="S-adenosylmethionine synthetase"/>
    <property type="match status" value="3"/>
</dbReference>
<dbReference type="EC" id="2.5.1.6" evidence="10"/>
<keyword evidence="3 10" id="KW-0554">One-carbon metabolism</keyword>
<dbReference type="Proteomes" id="UP001480595">
    <property type="component" value="Unassembled WGS sequence"/>
</dbReference>
<dbReference type="PIRSF" id="PIRSF000497">
    <property type="entry name" value="MAT"/>
    <property type="match status" value="1"/>
</dbReference>
<sequence>MPATNGTSGDAFAIVNEGAFLFTSESVGEGHPDKIADQVACETATKTGMVMVFGEITTKSPLDYQKVVRNAIQDIGYDSSEKGFDYKTCNLLVAIEQQSPDIAQGLHYEQALEQLGAGDQGLMFGYATDETPELHPLSHLLAHKLNKAMSDARRDGSLPWLRPDTKTQVTLEYKHDGGAVVPLRAHTIVISAQHSEDISTEQLRKELKEKICEKVIPAKYLDDKTVYHIQPSGKFIIGGPQGDAGLTGRKIIVDTYGGWGAHGGGAFSGKDFSKVDRSAAYLARWIAKSLVHAKLARRALVQLSYAIGIAEPCSVYVDSYGTSDKSAQELIDIVRANFDMRPGVIVKQLNLARPIYYQTAKFGHFGTNQEFTWSSPRS</sequence>
<keyword evidence="6 10" id="KW-0547">Nucleotide-binding</keyword>
<comment type="pathway">
    <text evidence="1 10">Amino-acid biosynthesis; S-adenosyl-L-methionine biosynthesis; S-adenosyl-L-methionine from L-methionine: step 1/1.</text>
</comment>
<evidence type="ECO:0000259" key="12">
    <source>
        <dbReference type="Pfam" id="PF00438"/>
    </source>
</evidence>
<reference evidence="15 16" key="1">
    <citation type="submission" date="2023-01" db="EMBL/GenBank/DDBJ databases">
        <title>Analysis of 21 Apiospora genomes using comparative genomics revels a genus with tremendous synthesis potential of carbohydrate active enzymes and secondary metabolites.</title>
        <authorList>
            <person name="Sorensen T."/>
        </authorList>
    </citation>
    <scope>NUCLEOTIDE SEQUENCE [LARGE SCALE GENOMIC DNA]</scope>
    <source>
        <strain evidence="15 16">CBS 135458</strain>
    </source>
</reference>
<keyword evidence="4 10" id="KW-0808">Transferase</keyword>
<evidence type="ECO:0000256" key="10">
    <source>
        <dbReference type="RuleBase" id="RU000541"/>
    </source>
</evidence>
<dbReference type="InterPro" id="IPR022630">
    <property type="entry name" value="S-AdoMet_synt_C"/>
</dbReference>
<dbReference type="PROSITE" id="PS00376">
    <property type="entry name" value="ADOMET_SYNTHASE_1"/>
    <property type="match status" value="1"/>
</dbReference>
<evidence type="ECO:0000256" key="4">
    <source>
        <dbReference type="ARBA" id="ARBA00022679"/>
    </source>
</evidence>
<evidence type="ECO:0000259" key="13">
    <source>
        <dbReference type="Pfam" id="PF02772"/>
    </source>
</evidence>
<evidence type="ECO:0000256" key="2">
    <source>
        <dbReference type="ARBA" id="ARBA00009685"/>
    </source>
</evidence>
<evidence type="ECO:0000256" key="6">
    <source>
        <dbReference type="ARBA" id="ARBA00022741"/>
    </source>
</evidence>
<dbReference type="InterPro" id="IPR022628">
    <property type="entry name" value="S-AdoMet_synt_N"/>
</dbReference>
<dbReference type="InterPro" id="IPR002133">
    <property type="entry name" value="S-AdoMet_synthetase"/>
</dbReference>
<dbReference type="EMBL" id="JAQQWL010000011">
    <property type="protein sequence ID" value="KAK8049692.1"/>
    <property type="molecule type" value="Genomic_DNA"/>
</dbReference>
<evidence type="ECO:0000256" key="5">
    <source>
        <dbReference type="ARBA" id="ARBA00022723"/>
    </source>
</evidence>
<dbReference type="NCBIfam" id="TIGR01034">
    <property type="entry name" value="metK"/>
    <property type="match status" value="1"/>
</dbReference>
<dbReference type="Pfam" id="PF02773">
    <property type="entry name" value="S-AdoMet_synt_C"/>
    <property type="match status" value="1"/>
</dbReference>
<protein>
    <recommendedName>
        <fullName evidence="10">S-adenosylmethionine synthase</fullName>
        <ecNumber evidence="10">2.5.1.6</ecNumber>
    </recommendedName>
</protein>
<evidence type="ECO:0000256" key="8">
    <source>
        <dbReference type="ARBA" id="ARBA00022842"/>
    </source>
</evidence>
<comment type="similarity">
    <text evidence="2 11">Belongs to the AdoMet synthase family.</text>
</comment>
<evidence type="ECO:0000256" key="7">
    <source>
        <dbReference type="ARBA" id="ARBA00022840"/>
    </source>
</evidence>
<comment type="cofactor">
    <cofactor evidence="10">
        <name>Mg(2+)</name>
        <dbReference type="ChEBI" id="CHEBI:18420"/>
    </cofactor>
    <text evidence="10">Binds 2 magnesium ions per subunit. The magnesium ions interact primarily with the substrate.</text>
</comment>
<dbReference type="Gene3D" id="3.30.300.10">
    <property type="match status" value="3"/>
</dbReference>